<evidence type="ECO:0000313" key="6">
    <source>
        <dbReference type="EMBL" id="MBB1089148.1"/>
    </source>
</evidence>
<dbReference type="EMBL" id="JACHTE010000008">
    <property type="protein sequence ID" value="MBB1089148.1"/>
    <property type="molecule type" value="Genomic_DNA"/>
</dbReference>
<dbReference type="Pfam" id="PF02146">
    <property type="entry name" value="SIR2"/>
    <property type="match status" value="1"/>
</dbReference>
<dbReference type="GO" id="GO:0046872">
    <property type="term" value="F:metal ion binding"/>
    <property type="evidence" value="ECO:0007669"/>
    <property type="project" value="UniProtKB-KW"/>
</dbReference>
<feature type="binding site" evidence="4">
    <location>
        <position position="134"/>
    </location>
    <ligand>
        <name>Zn(2+)</name>
        <dbReference type="ChEBI" id="CHEBI:29105"/>
    </ligand>
</feature>
<evidence type="ECO:0000256" key="3">
    <source>
        <dbReference type="ARBA" id="ARBA00023027"/>
    </source>
</evidence>
<dbReference type="GO" id="GO:0070403">
    <property type="term" value="F:NAD+ binding"/>
    <property type="evidence" value="ECO:0007669"/>
    <property type="project" value="InterPro"/>
</dbReference>
<dbReference type="NCBIfam" id="NF003738">
    <property type="entry name" value="PRK05333.1"/>
    <property type="match status" value="1"/>
</dbReference>
<evidence type="ECO:0000256" key="4">
    <source>
        <dbReference type="PROSITE-ProRule" id="PRU00236"/>
    </source>
</evidence>
<accession>A0A7W3YF55</accession>
<dbReference type="InterPro" id="IPR029035">
    <property type="entry name" value="DHS-like_NAD/FAD-binding_dom"/>
</dbReference>
<evidence type="ECO:0000256" key="1">
    <source>
        <dbReference type="ARBA" id="ARBA00012928"/>
    </source>
</evidence>
<feature type="active site" description="Proton acceptor" evidence="4">
    <location>
        <position position="126"/>
    </location>
</feature>
<dbReference type="InterPro" id="IPR050134">
    <property type="entry name" value="NAD-dep_sirtuin_deacylases"/>
</dbReference>
<evidence type="ECO:0000259" key="5">
    <source>
        <dbReference type="PROSITE" id="PS50305"/>
    </source>
</evidence>
<comment type="caution">
    <text evidence="6">The sequence shown here is derived from an EMBL/GenBank/DDBJ whole genome shotgun (WGS) entry which is preliminary data.</text>
</comment>
<keyword evidence="3" id="KW-0520">NAD</keyword>
<dbReference type="SUPFAM" id="SSF52467">
    <property type="entry name" value="DHS-like NAD/FAD-binding domain"/>
    <property type="match status" value="1"/>
</dbReference>
<dbReference type="EC" id="2.3.1.286" evidence="1"/>
<organism evidence="6 7">
    <name type="scientific">Marilutibacter penaei</name>
    <dbReference type="NCBI Taxonomy" id="2759900"/>
    <lineage>
        <taxon>Bacteria</taxon>
        <taxon>Pseudomonadati</taxon>
        <taxon>Pseudomonadota</taxon>
        <taxon>Gammaproteobacteria</taxon>
        <taxon>Lysobacterales</taxon>
        <taxon>Lysobacteraceae</taxon>
        <taxon>Marilutibacter</taxon>
    </lineage>
</organism>
<dbReference type="PROSITE" id="PS50305">
    <property type="entry name" value="SIRTUIN"/>
    <property type="match status" value="1"/>
</dbReference>
<evidence type="ECO:0000256" key="2">
    <source>
        <dbReference type="ARBA" id="ARBA00022679"/>
    </source>
</evidence>
<keyword evidence="4" id="KW-0862">Zinc</keyword>
<dbReference type="Gene3D" id="3.40.50.1220">
    <property type="entry name" value="TPP-binding domain"/>
    <property type="match status" value="1"/>
</dbReference>
<dbReference type="PANTHER" id="PTHR11085">
    <property type="entry name" value="NAD-DEPENDENT PROTEIN DEACYLASE SIRTUIN-5, MITOCHONDRIAL-RELATED"/>
    <property type="match status" value="1"/>
</dbReference>
<dbReference type="InterPro" id="IPR003000">
    <property type="entry name" value="Sirtuin"/>
</dbReference>
<evidence type="ECO:0000313" key="7">
    <source>
        <dbReference type="Proteomes" id="UP000552587"/>
    </source>
</evidence>
<reference evidence="6 7" key="1">
    <citation type="submission" date="2020-07" db="EMBL/GenBank/DDBJ databases">
        <authorList>
            <person name="Xu S."/>
            <person name="Li A."/>
        </authorList>
    </citation>
    <scope>NUCLEOTIDE SEQUENCE [LARGE SCALE GENOMIC DNA]</scope>
    <source>
        <strain evidence="6 7">SG-8</strain>
    </source>
</reference>
<gene>
    <name evidence="6" type="ORF">H4F99_11715</name>
</gene>
<feature type="binding site" evidence="4">
    <location>
        <position position="188"/>
    </location>
    <ligand>
        <name>Zn(2+)</name>
        <dbReference type="ChEBI" id="CHEBI:29105"/>
    </ligand>
</feature>
<feature type="binding site" evidence="4">
    <location>
        <position position="185"/>
    </location>
    <ligand>
        <name>Zn(2+)</name>
        <dbReference type="ChEBI" id="CHEBI:29105"/>
    </ligand>
</feature>
<dbReference type="InterPro" id="IPR026590">
    <property type="entry name" value="Ssirtuin_cat_dom"/>
</dbReference>
<dbReference type="InterPro" id="IPR026591">
    <property type="entry name" value="Sirtuin_cat_small_dom_sf"/>
</dbReference>
<dbReference type="RefSeq" id="WP_182669932.1">
    <property type="nucleotide sequence ID" value="NZ_JACHTE010000008.1"/>
</dbReference>
<sequence length="282" mass="30245">MPAPATDPADAGAALADWLQHFPRVLALTGAGCSTASGIPGYRDDRGQWKRSAPITWQAFSSDPLARARYWARSLVGWPVVERARPNGAHFALARLEALGHVGHLVTQNVDGLHEQAGSRVVIDLHGRIDMTRCLDCFLPFPRSQLQAVLEGLNPDWRGLHAGAAPDGDADLEGLDFTRFTVPPCPVCGGTLKPDVVFFGENVPRERVARAQAALERADALLVVGSSLMVYSGYRFARLAHGTGRPIAILNAGVTRADALASLKLHADAAQALEACVRRLEP</sequence>
<keyword evidence="7" id="KW-1185">Reference proteome</keyword>
<feature type="binding site" evidence="4">
    <location>
        <position position="137"/>
    </location>
    <ligand>
        <name>Zn(2+)</name>
        <dbReference type="ChEBI" id="CHEBI:29105"/>
    </ligand>
</feature>
<proteinExistence type="predicted"/>
<dbReference type="PANTHER" id="PTHR11085:SF10">
    <property type="entry name" value="NAD-DEPENDENT PROTEIN DEACYLASE SIRTUIN-5, MITOCHONDRIAL-RELATED"/>
    <property type="match status" value="1"/>
</dbReference>
<keyword evidence="4" id="KW-0479">Metal-binding</keyword>
<dbReference type="AlphaFoldDB" id="A0A7W3YF55"/>
<dbReference type="Proteomes" id="UP000552587">
    <property type="component" value="Unassembled WGS sequence"/>
</dbReference>
<keyword evidence="2" id="KW-0808">Transferase</keyword>
<feature type="domain" description="Deacetylase sirtuin-type" evidence="5">
    <location>
        <begin position="5"/>
        <end position="282"/>
    </location>
</feature>
<protein>
    <recommendedName>
        <fullName evidence="1">protein acetyllysine N-acetyltransferase</fullName>
        <ecNumber evidence="1">2.3.1.286</ecNumber>
    </recommendedName>
</protein>
<dbReference type="GO" id="GO:0017136">
    <property type="term" value="F:histone deacetylase activity, NAD-dependent"/>
    <property type="evidence" value="ECO:0007669"/>
    <property type="project" value="TreeGrafter"/>
</dbReference>
<dbReference type="Gene3D" id="3.30.1600.10">
    <property type="entry name" value="SIR2/SIRT2 'Small Domain"/>
    <property type="match status" value="1"/>
</dbReference>
<name>A0A7W3YF55_9GAMM</name>